<dbReference type="AlphaFoldDB" id="C5LDP2"/>
<dbReference type="InParanoid" id="C5LDP2"/>
<evidence type="ECO:0000256" key="1">
    <source>
        <dbReference type="ARBA" id="ARBA00022737"/>
    </source>
</evidence>
<reference evidence="4 5" key="1">
    <citation type="submission" date="2008-07" db="EMBL/GenBank/DDBJ databases">
        <authorList>
            <person name="El-Sayed N."/>
            <person name="Caler E."/>
            <person name="Inman J."/>
            <person name="Amedeo P."/>
            <person name="Hass B."/>
            <person name="Wortman J."/>
        </authorList>
    </citation>
    <scope>NUCLEOTIDE SEQUENCE [LARGE SCALE GENOMIC DNA]</scope>
    <source>
        <strain evidence="5">ATCC 50983 / TXsc</strain>
    </source>
</reference>
<dbReference type="InterPro" id="IPR036770">
    <property type="entry name" value="Ankyrin_rpt-contain_sf"/>
</dbReference>
<evidence type="ECO:0000256" key="2">
    <source>
        <dbReference type="ARBA" id="ARBA00023043"/>
    </source>
</evidence>
<evidence type="ECO:0000256" key="3">
    <source>
        <dbReference type="PROSITE-ProRule" id="PRU00023"/>
    </source>
</evidence>
<sequence>MAMDPSTPENEGSLDSNAEISPIKRIRAMMDTWIRDRDVVEAQLEDTSLTDRSVAAVVRILSQCPSLELLDVSYNDVSLTSCSEMCLLLCRMKALKTVSMVGCNFPLRSIGYLMTAIMERESRGLPALESVSLTRTSGIISAALDAKKPGKPNPLVLNHRERVLRDTGIQPTIVAATVMHRASVELWRFLVDTGHPQVLRLIEGREGMRLYRPENEDLCLADALSAEAQPQWEKLEGKTLDRMTKALQKVADLLIKVIFGSFAALRIIDNSTDNSSEDFAKAMVDAVVEESLLKLEGTEKSTAKISLGPVPATGAALKAQKAALAKRELSKCQTFNIKQIITRNGTVLMNVLERMLETTSINARDIETGYTLLEYACRTHNMGLAKLCYRRGAPLEGRTESGDTPINIATKQRDYMMMEFLYTYGVRINSKDALGKAALHVAASSNDVDAICRLIEWGADVNLRDNRQRTPLHYAAAGGHIKGTMLLLELGADLNAEDYKEYTAVAHAEANDHFLLMDRLASLGGRGHRLHEIRGQVPAPPKRKSTREQLMENEAMGIVTNPKRKNSIISPLYDPAVKKEINKYAALQAKDDLEAKQLAKLAAKKLVGTWGH</sequence>
<feature type="repeat" description="ANK" evidence="3">
    <location>
        <begin position="467"/>
        <end position="499"/>
    </location>
</feature>
<dbReference type="EMBL" id="GG681070">
    <property type="protein sequence ID" value="EER05056.1"/>
    <property type="molecule type" value="Genomic_DNA"/>
</dbReference>
<gene>
    <name evidence="4" type="ORF">Pmar_PMAR026490</name>
</gene>
<dbReference type="RefSeq" id="XP_002773240.1">
    <property type="nucleotide sequence ID" value="XM_002773194.1"/>
</dbReference>
<feature type="repeat" description="ANK" evidence="3">
    <location>
        <begin position="401"/>
        <end position="433"/>
    </location>
</feature>
<dbReference type="SUPFAM" id="SSF48403">
    <property type="entry name" value="Ankyrin repeat"/>
    <property type="match status" value="1"/>
</dbReference>
<dbReference type="InterPro" id="IPR032675">
    <property type="entry name" value="LRR_dom_sf"/>
</dbReference>
<dbReference type="InterPro" id="IPR002110">
    <property type="entry name" value="Ankyrin_rpt"/>
</dbReference>
<dbReference type="Gene3D" id="1.25.40.20">
    <property type="entry name" value="Ankyrin repeat-containing domain"/>
    <property type="match status" value="1"/>
</dbReference>
<dbReference type="OrthoDB" id="539213at2759"/>
<protein>
    <submittedName>
        <fullName evidence="4">Ankyrin repeat domain containing protein</fullName>
    </submittedName>
</protein>
<proteinExistence type="predicted"/>
<keyword evidence="2 3" id="KW-0040">ANK repeat</keyword>
<dbReference type="GO" id="GO:0085020">
    <property type="term" value="P:protein K6-linked ubiquitination"/>
    <property type="evidence" value="ECO:0007669"/>
    <property type="project" value="TreeGrafter"/>
</dbReference>
<organism evidence="5">
    <name type="scientific">Perkinsus marinus (strain ATCC 50983 / TXsc)</name>
    <dbReference type="NCBI Taxonomy" id="423536"/>
    <lineage>
        <taxon>Eukaryota</taxon>
        <taxon>Sar</taxon>
        <taxon>Alveolata</taxon>
        <taxon>Perkinsozoa</taxon>
        <taxon>Perkinsea</taxon>
        <taxon>Perkinsida</taxon>
        <taxon>Perkinsidae</taxon>
        <taxon>Perkinsus</taxon>
    </lineage>
</organism>
<dbReference type="OMA" id="PIRMNTH"/>
<dbReference type="Pfam" id="PF12796">
    <property type="entry name" value="Ank_2"/>
    <property type="match status" value="1"/>
</dbReference>
<dbReference type="GeneID" id="9050594"/>
<dbReference type="SUPFAM" id="SSF52047">
    <property type="entry name" value="RNI-like"/>
    <property type="match status" value="1"/>
</dbReference>
<accession>C5LDP2</accession>
<keyword evidence="1" id="KW-0677">Repeat</keyword>
<dbReference type="GO" id="GO:0004842">
    <property type="term" value="F:ubiquitin-protein transferase activity"/>
    <property type="evidence" value="ECO:0007669"/>
    <property type="project" value="TreeGrafter"/>
</dbReference>
<name>C5LDP2_PERM5</name>
<dbReference type="SMART" id="SM00248">
    <property type="entry name" value="ANK"/>
    <property type="match status" value="4"/>
</dbReference>
<dbReference type="Gene3D" id="3.80.10.10">
    <property type="entry name" value="Ribonuclease Inhibitor"/>
    <property type="match status" value="1"/>
</dbReference>
<evidence type="ECO:0000313" key="4">
    <source>
        <dbReference type="EMBL" id="EER05056.1"/>
    </source>
</evidence>
<dbReference type="PROSITE" id="PS50297">
    <property type="entry name" value="ANK_REP_REGION"/>
    <property type="match status" value="3"/>
</dbReference>
<dbReference type="PANTHER" id="PTHR24171">
    <property type="entry name" value="ANKYRIN REPEAT DOMAIN-CONTAINING PROTEIN 39-RELATED"/>
    <property type="match status" value="1"/>
</dbReference>
<keyword evidence="5" id="KW-1185">Reference proteome</keyword>
<evidence type="ECO:0000313" key="5">
    <source>
        <dbReference type="Proteomes" id="UP000007800"/>
    </source>
</evidence>
<feature type="repeat" description="ANK" evidence="3">
    <location>
        <begin position="434"/>
        <end position="466"/>
    </location>
</feature>
<dbReference type="PANTHER" id="PTHR24171:SF8">
    <property type="entry name" value="BRCA1-ASSOCIATED RING DOMAIN PROTEIN 1"/>
    <property type="match status" value="1"/>
</dbReference>
<dbReference type="Proteomes" id="UP000007800">
    <property type="component" value="Unassembled WGS sequence"/>
</dbReference>
<dbReference type="PROSITE" id="PS50088">
    <property type="entry name" value="ANK_REPEAT"/>
    <property type="match status" value="3"/>
</dbReference>